<keyword evidence="2" id="KW-1185">Reference proteome</keyword>
<protein>
    <submittedName>
        <fullName evidence="1">Uncharacterized protein</fullName>
    </submittedName>
</protein>
<reference evidence="1" key="1">
    <citation type="submission" date="2023-06" db="EMBL/GenBank/DDBJ databases">
        <title>Genome-scale phylogeny and comparative genomics of the fungal order Sordariales.</title>
        <authorList>
            <consortium name="Lawrence Berkeley National Laboratory"/>
            <person name="Hensen N."/>
            <person name="Bonometti L."/>
            <person name="Westerberg I."/>
            <person name="Brannstrom I.O."/>
            <person name="Guillou S."/>
            <person name="Cros-Aarteil S."/>
            <person name="Calhoun S."/>
            <person name="Haridas S."/>
            <person name="Kuo A."/>
            <person name="Mondo S."/>
            <person name="Pangilinan J."/>
            <person name="Riley R."/>
            <person name="Labutti K."/>
            <person name="Andreopoulos B."/>
            <person name="Lipzen A."/>
            <person name="Chen C."/>
            <person name="Yanf M."/>
            <person name="Daum C."/>
            <person name="Ng V."/>
            <person name="Clum A."/>
            <person name="Steindorff A."/>
            <person name="Ohm R."/>
            <person name="Martin F."/>
            <person name="Silar P."/>
            <person name="Natvig D."/>
            <person name="Lalanne C."/>
            <person name="Gautier V."/>
            <person name="Ament-Velasquez S.L."/>
            <person name="Kruys A."/>
            <person name="Hutchinson M.I."/>
            <person name="Powell A.J."/>
            <person name="Barry K."/>
            <person name="Miller A.N."/>
            <person name="Grigoriev I.V."/>
            <person name="Debuchy R."/>
            <person name="Gladieux P."/>
            <person name="Thoren M.H."/>
            <person name="Johannesson H."/>
        </authorList>
    </citation>
    <scope>NUCLEOTIDE SEQUENCE</scope>
    <source>
        <strain evidence="1">SMH2532-1</strain>
    </source>
</reference>
<name>A0AA39YS29_9PEZI</name>
<evidence type="ECO:0000313" key="2">
    <source>
        <dbReference type="Proteomes" id="UP001174936"/>
    </source>
</evidence>
<dbReference type="Proteomes" id="UP001174936">
    <property type="component" value="Unassembled WGS sequence"/>
</dbReference>
<dbReference type="EMBL" id="JAULSV010000001">
    <property type="protein sequence ID" value="KAK0657587.1"/>
    <property type="molecule type" value="Genomic_DNA"/>
</dbReference>
<proteinExistence type="predicted"/>
<evidence type="ECO:0000313" key="1">
    <source>
        <dbReference type="EMBL" id="KAK0657587.1"/>
    </source>
</evidence>
<dbReference type="AlphaFoldDB" id="A0AA39YS29"/>
<gene>
    <name evidence="1" type="ORF">B0T16DRAFT_386098</name>
</gene>
<organism evidence="1 2">
    <name type="scientific">Cercophora newfieldiana</name>
    <dbReference type="NCBI Taxonomy" id="92897"/>
    <lineage>
        <taxon>Eukaryota</taxon>
        <taxon>Fungi</taxon>
        <taxon>Dikarya</taxon>
        <taxon>Ascomycota</taxon>
        <taxon>Pezizomycotina</taxon>
        <taxon>Sordariomycetes</taxon>
        <taxon>Sordariomycetidae</taxon>
        <taxon>Sordariales</taxon>
        <taxon>Lasiosphaeriaceae</taxon>
        <taxon>Cercophora</taxon>
    </lineage>
</organism>
<comment type="caution">
    <text evidence="1">The sequence shown here is derived from an EMBL/GenBank/DDBJ whole genome shotgun (WGS) entry which is preliminary data.</text>
</comment>
<accession>A0AA39YS29</accession>
<sequence>MAGRYACGTTGELAALLEAIISSFSASRTAPPPEMGGKAQACLLGEAPLRRTGLPAGDRPALSPYPFGAQPLYAPRSTVDPQPLLRCGLPRPAPTTPESNLTRLATLPGSASSRAHQSRLGRLHLPEIQFYLALRSNPDLPTPTLLLPPHPRTKNLQNVYALHLDLHLLFRHNPTTRGMFQNENQTTQQQLDGIILTAPSLYQASKEL</sequence>